<dbReference type="InterPro" id="IPR008480">
    <property type="entry name" value="DUF761_pln"/>
</dbReference>
<accession>A0A2I0W9C1</accession>
<name>A0A2I0W9C1_9ASPA</name>
<dbReference type="AlphaFoldDB" id="A0A2I0W9C1"/>
<dbReference type="EMBL" id="KZ502842">
    <property type="protein sequence ID" value="PKU72254.1"/>
    <property type="molecule type" value="Genomic_DNA"/>
</dbReference>
<protein>
    <submittedName>
        <fullName evidence="1">Uncharacterized protein</fullName>
    </submittedName>
</protein>
<sequence>MASQSLSLSLSLPSMAPSSLHLLSRLRQTITKVRFLLSFNLRQWLLSSTATASRRRLSLDSQPLSPGLLDATDELSYHWPFDPVISSPPPPTKPSSSISQPLTRTISRAMSGSSAASSTDDINQRADDFIENFYRQLRMERQVSLELRYCNGKDSVF</sequence>
<evidence type="ECO:0000313" key="1">
    <source>
        <dbReference type="EMBL" id="PKU72254.1"/>
    </source>
</evidence>
<keyword evidence="2" id="KW-1185">Reference proteome</keyword>
<proteinExistence type="predicted"/>
<dbReference type="PANTHER" id="PTHR33098:SF112">
    <property type="entry name" value="COTTON FIBER PROTEIN"/>
    <property type="match status" value="1"/>
</dbReference>
<dbReference type="Proteomes" id="UP000233837">
    <property type="component" value="Unassembled WGS sequence"/>
</dbReference>
<dbReference type="Pfam" id="PF05553">
    <property type="entry name" value="DUF761"/>
    <property type="match status" value="1"/>
</dbReference>
<gene>
    <name evidence="1" type="ORF">MA16_Dca006254</name>
</gene>
<organism evidence="1 2">
    <name type="scientific">Dendrobium catenatum</name>
    <dbReference type="NCBI Taxonomy" id="906689"/>
    <lineage>
        <taxon>Eukaryota</taxon>
        <taxon>Viridiplantae</taxon>
        <taxon>Streptophyta</taxon>
        <taxon>Embryophyta</taxon>
        <taxon>Tracheophyta</taxon>
        <taxon>Spermatophyta</taxon>
        <taxon>Magnoliopsida</taxon>
        <taxon>Liliopsida</taxon>
        <taxon>Asparagales</taxon>
        <taxon>Orchidaceae</taxon>
        <taxon>Epidendroideae</taxon>
        <taxon>Malaxideae</taxon>
        <taxon>Dendrobiinae</taxon>
        <taxon>Dendrobium</taxon>
    </lineage>
</organism>
<evidence type="ECO:0000313" key="2">
    <source>
        <dbReference type="Proteomes" id="UP000233837"/>
    </source>
</evidence>
<reference evidence="1 2" key="2">
    <citation type="journal article" date="2017" name="Nature">
        <title>The Apostasia genome and the evolution of orchids.</title>
        <authorList>
            <person name="Zhang G.Q."/>
            <person name="Liu K.W."/>
            <person name="Li Z."/>
            <person name="Lohaus R."/>
            <person name="Hsiao Y.Y."/>
            <person name="Niu S.C."/>
            <person name="Wang J.Y."/>
            <person name="Lin Y.C."/>
            <person name="Xu Q."/>
            <person name="Chen L.J."/>
            <person name="Yoshida K."/>
            <person name="Fujiwara S."/>
            <person name="Wang Z.W."/>
            <person name="Zhang Y.Q."/>
            <person name="Mitsuda N."/>
            <person name="Wang M."/>
            <person name="Liu G.H."/>
            <person name="Pecoraro L."/>
            <person name="Huang H.X."/>
            <person name="Xiao X.J."/>
            <person name="Lin M."/>
            <person name="Wu X.Y."/>
            <person name="Wu W.L."/>
            <person name="Chen Y.Y."/>
            <person name="Chang S.B."/>
            <person name="Sakamoto S."/>
            <person name="Ohme-Takagi M."/>
            <person name="Yagi M."/>
            <person name="Zeng S.J."/>
            <person name="Shen C.Y."/>
            <person name="Yeh C.M."/>
            <person name="Luo Y.B."/>
            <person name="Tsai W.C."/>
            <person name="Van de Peer Y."/>
            <person name="Liu Z.J."/>
        </authorList>
    </citation>
    <scope>NUCLEOTIDE SEQUENCE [LARGE SCALE GENOMIC DNA]</scope>
    <source>
        <tissue evidence="1">The whole plant</tissue>
    </source>
</reference>
<reference evidence="1 2" key="1">
    <citation type="journal article" date="2016" name="Sci. Rep.">
        <title>The Dendrobium catenatum Lindl. genome sequence provides insights into polysaccharide synthase, floral development and adaptive evolution.</title>
        <authorList>
            <person name="Zhang G.Q."/>
            <person name="Xu Q."/>
            <person name="Bian C."/>
            <person name="Tsai W.C."/>
            <person name="Yeh C.M."/>
            <person name="Liu K.W."/>
            <person name="Yoshida K."/>
            <person name="Zhang L.S."/>
            <person name="Chang S.B."/>
            <person name="Chen F."/>
            <person name="Shi Y."/>
            <person name="Su Y.Y."/>
            <person name="Zhang Y.Q."/>
            <person name="Chen L.J."/>
            <person name="Yin Y."/>
            <person name="Lin M."/>
            <person name="Huang H."/>
            <person name="Deng H."/>
            <person name="Wang Z.W."/>
            <person name="Zhu S.L."/>
            <person name="Zhao X."/>
            <person name="Deng C."/>
            <person name="Niu S.C."/>
            <person name="Huang J."/>
            <person name="Wang M."/>
            <person name="Liu G.H."/>
            <person name="Yang H.J."/>
            <person name="Xiao X.J."/>
            <person name="Hsiao Y.Y."/>
            <person name="Wu W.L."/>
            <person name="Chen Y.Y."/>
            <person name="Mitsuda N."/>
            <person name="Ohme-Takagi M."/>
            <person name="Luo Y.B."/>
            <person name="Van de Peer Y."/>
            <person name="Liu Z.J."/>
        </authorList>
    </citation>
    <scope>NUCLEOTIDE SEQUENCE [LARGE SCALE GENOMIC DNA]</scope>
    <source>
        <tissue evidence="1">The whole plant</tissue>
    </source>
</reference>
<dbReference type="PANTHER" id="PTHR33098">
    <property type="entry name" value="COTTON FIBER (DUF761)"/>
    <property type="match status" value="1"/>
</dbReference>